<keyword evidence="5" id="KW-1185">Reference proteome</keyword>
<feature type="non-terminal residue" evidence="4">
    <location>
        <position position="1"/>
    </location>
</feature>
<comment type="similarity">
    <text evidence="2">Belongs to the sestrin family.</text>
</comment>
<protein>
    <submittedName>
        <fullName evidence="4">SESN3-like protein</fullName>
    </submittedName>
</protein>
<reference evidence="4" key="1">
    <citation type="submission" date="2022-11" db="EMBL/GenBank/DDBJ databases">
        <title>Centuries of genome instability and evolution in soft-shell clam transmissible cancer (bioRxiv).</title>
        <authorList>
            <person name="Hart S.F.M."/>
            <person name="Yonemitsu M.A."/>
            <person name="Giersch R.M."/>
            <person name="Beal B.F."/>
            <person name="Arriagada G."/>
            <person name="Davis B.W."/>
            <person name="Ostrander E.A."/>
            <person name="Goff S.P."/>
            <person name="Metzger M.J."/>
        </authorList>
    </citation>
    <scope>NUCLEOTIDE SEQUENCE</scope>
    <source>
        <strain evidence="4">MELC-2E11</strain>
        <tissue evidence="4">Siphon/mantle</tissue>
    </source>
</reference>
<accession>A0ABY7EFC1</accession>
<sequence length="528" mass="60652">MDDYYRDVTSLRFLHPVSNRDRNVRRHAMDGIIQTMETWLTGNCTPFNSLEQINGNSINGNFAIAKLQERLPDLLRLLVSCPFKDKKGKGKGVKIPKGKAFSLKGYICKSYTEGIFAAQVQITPIDTKDDHTQMLFIDAFLQNNRLDHVTQVMGYHPHYLECFLRTQQFLLRGDGPLPYHFRHYIAIMAAGRHQCSYLINLHVQEFILAGGDPTWLNGLQCIPQKLRDLYEVNKILAHRPWLISSDHIAKLTNGKDNWSVSELVHALILLSHFHALSSFVYGCGITPEVDHEGGYTYNGKSSSACKSPCHNNSPSSSFSESGGELGISVLMERMKRLTETDSSDMTSEELLQQFENVENQSAEIAASAHIPAPKKDVLKFIKEPDFVYQDFAKRSNASSIPSFRAQEYTWEDHGFSMANRYYSEIGTLLDDKFTCAYNLTYYTMGDKMNVDTTMYRRAVWNYIHIMYGIRHDDYNYAETNQMLERNMKAYIKTVTCYPERLTKKEYDNVMKEFKHSEKYPVKKLGIII</sequence>
<evidence type="ECO:0000313" key="4">
    <source>
        <dbReference type="EMBL" id="WAR08565.1"/>
    </source>
</evidence>
<evidence type="ECO:0000256" key="3">
    <source>
        <dbReference type="ARBA" id="ARBA00022490"/>
    </source>
</evidence>
<dbReference type="SUPFAM" id="SSF69118">
    <property type="entry name" value="AhpD-like"/>
    <property type="match status" value="1"/>
</dbReference>
<dbReference type="Pfam" id="PF04636">
    <property type="entry name" value="PA26"/>
    <property type="match status" value="1"/>
</dbReference>
<evidence type="ECO:0000313" key="5">
    <source>
        <dbReference type="Proteomes" id="UP001164746"/>
    </source>
</evidence>
<evidence type="ECO:0000256" key="1">
    <source>
        <dbReference type="ARBA" id="ARBA00004496"/>
    </source>
</evidence>
<keyword evidence="3" id="KW-0963">Cytoplasm</keyword>
<proteinExistence type="inferred from homology"/>
<gene>
    <name evidence="4" type="ORF">MAR_018523</name>
</gene>
<dbReference type="Proteomes" id="UP001164746">
    <property type="component" value="Chromosome 6"/>
</dbReference>
<comment type="subcellular location">
    <subcellularLocation>
        <location evidence="1">Cytoplasm</location>
    </subcellularLocation>
</comment>
<organism evidence="4 5">
    <name type="scientific">Mya arenaria</name>
    <name type="common">Soft-shell clam</name>
    <dbReference type="NCBI Taxonomy" id="6604"/>
    <lineage>
        <taxon>Eukaryota</taxon>
        <taxon>Metazoa</taxon>
        <taxon>Spiralia</taxon>
        <taxon>Lophotrochozoa</taxon>
        <taxon>Mollusca</taxon>
        <taxon>Bivalvia</taxon>
        <taxon>Autobranchia</taxon>
        <taxon>Heteroconchia</taxon>
        <taxon>Euheterodonta</taxon>
        <taxon>Imparidentia</taxon>
        <taxon>Neoheterodontei</taxon>
        <taxon>Myida</taxon>
        <taxon>Myoidea</taxon>
        <taxon>Myidae</taxon>
        <taxon>Mya</taxon>
    </lineage>
</organism>
<dbReference type="EMBL" id="CP111017">
    <property type="protein sequence ID" value="WAR08565.1"/>
    <property type="molecule type" value="Genomic_DNA"/>
</dbReference>
<dbReference type="PANTHER" id="PTHR12474:SF0">
    <property type="entry name" value="SESTRIN HOMOLOG"/>
    <property type="match status" value="1"/>
</dbReference>
<name>A0ABY7EFC1_MYAAR</name>
<dbReference type="InterPro" id="IPR029032">
    <property type="entry name" value="AhpD-like"/>
</dbReference>
<dbReference type="Gene3D" id="1.20.1290.10">
    <property type="entry name" value="AhpD-like"/>
    <property type="match status" value="1"/>
</dbReference>
<evidence type="ECO:0000256" key="2">
    <source>
        <dbReference type="ARBA" id="ARBA00008350"/>
    </source>
</evidence>
<dbReference type="PANTHER" id="PTHR12474">
    <property type="entry name" value="P53 REGULATED PA26 NUCLEAR PROTEIN SESTRIN"/>
    <property type="match status" value="1"/>
</dbReference>
<dbReference type="InterPro" id="IPR006730">
    <property type="entry name" value="Sestrin"/>
</dbReference>